<dbReference type="EMBL" id="CM051404">
    <property type="protein sequence ID" value="KAJ4706344.1"/>
    <property type="molecule type" value="Genomic_DNA"/>
</dbReference>
<proteinExistence type="predicted"/>
<evidence type="ECO:0000313" key="2">
    <source>
        <dbReference type="Proteomes" id="UP001164539"/>
    </source>
</evidence>
<accession>A0ACC1X4W3</accession>
<evidence type="ECO:0000313" key="1">
    <source>
        <dbReference type="EMBL" id="KAJ4706344.1"/>
    </source>
</evidence>
<comment type="caution">
    <text evidence="1">The sequence shown here is derived from an EMBL/GenBank/DDBJ whole genome shotgun (WGS) entry which is preliminary data.</text>
</comment>
<gene>
    <name evidence="1" type="ORF">OWV82_020005</name>
</gene>
<dbReference type="Proteomes" id="UP001164539">
    <property type="component" value="Chromosome 11"/>
</dbReference>
<organism evidence="1 2">
    <name type="scientific">Melia azedarach</name>
    <name type="common">Chinaberry tree</name>
    <dbReference type="NCBI Taxonomy" id="155640"/>
    <lineage>
        <taxon>Eukaryota</taxon>
        <taxon>Viridiplantae</taxon>
        <taxon>Streptophyta</taxon>
        <taxon>Embryophyta</taxon>
        <taxon>Tracheophyta</taxon>
        <taxon>Spermatophyta</taxon>
        <taxon>Magnoliopsida</taxon>
        <taxon>eudicotyledons</taxon>
        <taxon>Gunneridae</taxon>
        <taxon>Pentapetalae</taxon>
        <taxon>rosids</taxon>
        <taxon>malvids</taxon>
        <taxon>Sapindales</taxon>
        <taxon>Meliaceae</taxon>
        <taxon>Melia</taxon>
    </lineage>
</organism>
<name>A0ACC1X4W3_MELAZ</name>
<reference evidence="1 2" key="1">
    <citation type="journal article" date="2023" name="Science">
        <title>Complex scaffold remodeling in plant triterpene biosynthesis.</title>
        <authorList>
            <person name="De La Pena R."/>
            <person name="Hodgson H."/>
            <person name="Liu J.C."/>
            <person name="Stephenson M.J."/>
            <person name="Martin A.C."/>
            <person name="Owen C."/>
            <person name="Harkess A."/>
            <person name="Leebens-Mack J."/>
            <person name="Jimenez L.E."/>
            <person name="Osbourn A."/>
            <person name="Sattely E.S."/>
        </authorList>
    </citation>
    <scope>NUCLEOTIDE SEQUENCE [LARGE SCALE GENOMIC DNA]</scope>
    <source>
        <strain evidence="2">cv. JPN11</strain>
        <tissue evidence="1">Leaf</tissue>
    </source>
</reference>
<protein>
    <submittedName>
        <fullName evidence="1">Glucan endo-1,3-beta-glucosidase</fullName>
    </submittedName>
</protein>
<sequence>MASAMLLFGLLIATLHTTDAQIGVCYGMLGNNLPSKPDVVALYKQNNIRRMRLYGPTREALEALRGSNIELMETPETLRLDYALFTAPSALVSDPPNNYQNLFDAMVDAVYAALEKANGGSLEIVISESGWPSAGSDSRITNFDNARTYNNNLIKHVKRGTPRRPGRAIETYIFAMFNEGDKSPEIEKNWGLFYPNKQPKYPVDFN</sequence>
<keyword evidence="2" id="KW-1185">Reference proteome</keyword>